<evidence type="ECO:0000313" key="3">
    <source>
        <dbReference type="Proteomes" id="UP000219338"/>
    </source>
</evidence>
<feature type="compositionally biased region" description="Acidic residues" evidence="1">
    <location>
        <begin position="8"/>
        <end position="17"/>
    </location>
</feature>
<organism evidence="2 3">
    <name type="scientific">Armillaria ostoyae</name>
    <name type="common">Armillaria root rot fungus</name>
    <dbReference type="NCBI Taxonomy" id="47428"/>
    <lineage>
        <taxon>Eukaryota</taxon>
        <taxon>Fungi</taxon>
        <taxon>Dikarya</taxon>
        <taxon>Basidiomycota</taxon>
        <taxon>Agaricomycotina</taxon>
        <taxon>Agaricomycetes</taxon>
        <taxon>Agaricomycetidae</taxon>
        <taxon>Agaricales</taxon>
        <taxon>Marasmiineae</taxon>
        <taxon>Physalacriaceae</taxon>
        <taxon>Armillaria</taxon>
    </lineage>
</organism>
<name>A0A284S9V2_ARMOS</name>
<gene>
    <name evidence="2" type="ORF">ARMOST_21344</name>
</gene>
<dbReference type="AlphaFoldDB" id="A0A284S9V2"/>
<feature type="region of interest" description="Disordered" evidence="1">
    <location>
        <begin position="1"/>
        <end position="32"/>
    </location>
</feature>
<feature type="compositionally biased region" description="Low complexity" evidence="1">
    <location>
        <begin position="70"/>
        <end position="81"/>
    </location>
</feature>
<dbReference type="Proteomes" id="UP000219338">
    <property type="component" value="Unassembled WGS sequence"/>
</dbReference>
<feature type="compositionally biased region" description="Pro residues" evidence="1">
    <location>
        <begin position="53"/>
        <end position="69"/>
    </location>
</feature>
<evidence type="ECO:0000256" key="1">
    <source>
        <dbReference type="SAM" id="MobiDB-lite"/>
    </source>
</evidence>
<accession>A0A284S9V2</accession>
<dbReference type="EMBL" id="FUEG01000048">
    <property type="protein sequence ID" value="SJL17782.1"/>
    <property type="molecule type" value="Genomic_DNA"/>
</dbReference>
<keyword evidence="3" id="KW-1185">Reference proteome</keyword>
<reference evidence="3" key="1">
    <citation type="journal article" date="2017" name="Nat. Ecol. Evol.">
        <title>Genome expansion and lineage-specific genetic innovations in the forest pathogenic fungi Armillaria.</title>
        <authorList>
            <person name="Sipos G."/>
            <person name="Prasanna A.N."/>
            <person name="Walter M.C."/>
            <person name="O'Connor E."/>
            <person name="Balint B."/>
            <person name="Krizsan K."/>
            <person name="Kiss B."/>
            <person name="Hess J."/>
            <person name="Varga T."/>
            <person name="Slot J."/>
            <person name="Riley R."/>
            <person name="Boka B."/>
            <person name="Rigling D."/>
            <person name="Barry K."/>
            <person name="Lee J."/>
            <person name="Mihaltcheva S."/>
            <person name="LaButti K."/>
            <person name="Lipzen A."/>
            <person name="Waldron R."/>
            <person name="Moloney N.M."/>
            <person name="Sperisen C."/>
            <person name="Kredics L."/>
            <person name="Vagvoelgyi C."/>
            <person name="Patrignani A."/>
            <person name="Fitzpatrick D."/>
            <person name="Nagy I."/>
            <person name="Doyle S."/>
            <person name="Anderson J.B."/>
            <person name="Grigoriev I.V."/>
            <person name="Gueldener U."/>
            <person name="Muensterkoetter M."/>
            <person name="Nagy L.G."/>
        </authorList>
    </citation>
    <scope>NUCLEOTIDE SEQUENCE [LARGE SCALE GENOMIC DNA]</scope>
    <source>
        <strain evidence="3">C18/9</strain>
    </source>
</reference>
<protein>
    <submittedName>
        <fullName evidence="2">Uncharacterized protein</fullName>
    </submittedName>
</protein>
<evidence type="ECO:0000313" key="2">
    <source>
        <dbReference type="EMBL" id="SJL17782.1"/>
    </source>
</evidence>
<sequence>MYINGQEIDLDEEEDEQPQTTPAEETIHPELVTCSFCSRRSRSISEAPLKQKPSPPIPIVAPIPTPQKAPSPSSSPISLSPIKIHSSSPVQSRSSVRSSSATNVFAPIKVVRATRDNMNPSNLVSLSSSWQNGWHSVYIFLQATLHLTWVGPNQWVSDDCTCYKYLMLTAPEAQGVFSDWGRKKKH</sequence>
<feature type="region of interest" description="Disordered" evidence="1">
    <location>
        <begin position="44"/>
        <end position="81"/>
    </location>
</feature>
<proteinExistence type="predicted"/>